<dbReference type="STRING" id="74649.A0A2P6RVB7"/>
<gene>
    <name evidence="1" type="ORF">RchiOBHm_Chr2g0132441</name>
</gene>
<organism evidence="1 2">
    <name type="scientific">Rosa chinensis</name>
    <name type="common">China rose</name>
    <dbReference type="NCBI Taxonomy" id="74649"/>
    <lineage>
        <taxon>Eukaryota</taxon>
        <taxon>Viridiplantae</taxon>
        <taxon>Streptophyta</taxon>
        <taxon>Embryophyta</taxon>
        <taxon>Tracheophyta</taxon>
        <taxon>Spermatophyta</taxon>
        <taxon>Magnoliopsida</taxon>
        <taxon>eudicotyledons</taxon>
        <taxon>Gunneridae</taxon>
        <taxon>Pentapetalae</taxon>
        <taxon>rosids</taxon>
        <taxon>fabids</taxon>
        <taxon>Rosales</taxon>
        <taxon>Rosaceae</taxon>
        <taxon>Rosoideae</taxon>
        <taxon>Rosoideae incertae sedis</taxon>
        <taxon>Rosa</taxon>
    </lineage>
</organism>
<evidence type="ECO:0000313" key="1">
    <source>
        <dbReference type="EMBL" id="PRQ50371.1"/>
    </source>
</evidence>
<comment type="caution">
    <text evidence="1">The sequence shown here is derived from an EMBL/GenBank/DDBJ whole genome shotgun (WGS) entry which is preliminary data.</text>
</comment>
<dbReference type="Proteomes" id="UP000238479">
    <property type="component" value="Chromosome 2"/>
</dbReference>
<accession>A0A2P6RVB7</accession>
<dbReference type="AlphaFoldDB" id="A0A2P6RVB7"/>
<reference evidence="1 2" key="1">
    <citation type="journal article" date="2018" name="Nat. Genet.">
        <title>The Rosa genome provides new insights in the design of modern roses.</title>
        <authorList>
            <person name="Bendahmane M."/>
        </authorList>
    </citation>
    <scope>NUCLEOTIDE SEQUENCE [LARGE SCALE GENOMIC DNA]</scope>
    <source>
        <strain evidence="2">cv. Old Blush</strain>
    </source>
</reference>
<sequence>MAIQPISEEKLISLLVLKCCSSLLASSMWAIQAYIYSVQIHISVLGKQYMIFANSSNNGTSEQPLGILSHQIRGSLGQFFEMTLVGHSSNSFA</sequence>
<dbReference type="EMBL" id="PDCK01000040">
    <property type="protein sequence ID" value="PRQ50371.1"/>
    <property type="molecule type" value="Genomic_DNA"/>
</dbReference>
<dbReference type="Gramene" id="PRQ50371">
    <property type="protein sequence ID" value="PRQ50371"/>
    <property type="gene ID" value="RchiOBHm_Chr2g0132441"/>
</dbReference>
<keyword evidence="2" id="KW-1185">Reference proteome</keyword>
<evidence type="ECO:0000313" key="2">
    <source>
        <dbReference type="Proteomes" id="UP000238479"/>
    </source>
</evidence>
<name>A0A2P6RVB7_ROSCH</name>
<protein>
    <submittedName>
        <fullName evidence="1">Uncharacterized protein</fullName>
    </submittedName>
</protein>
<proteinExistence type="predicted"/>